<dbReference type="SMART" id="SM00388">
    <property type="entry name" value="HisKA"/>
    <property type="match status" value="1"/>
</dbReference>
<dbReference type="SUPFAM" id="SSF55874">
    <property type="entry name" value="ATPase domain of HSP90 chaperone/DNA topoisomerase II/histidine kinase"/>
    <property type="match status" value="1"/>
</dbReference>
<dbReference type="InterPro" id="IPR035965">
    <property type="entry name" value="PAS-like_dom_sf"/>
</dbReference>
<dbReference type="InterPro" id="IPR036097">
    <property type="entry name" value="HisK_dim/P_sf"/>
</dbReference>
<comment type="caution">
    <text evidence="6">The sequence shown here is derived from an EMBL/GenBank/DDBJ whole genome shotgun (WGS) entry which is preliminary data.</text>
</comment>
<evidence type="ECO:0000256" key="2">
    <source>
        <dbReference type="ARBA" id="ARBA00012438"/>
    </source>
</evidence>
<keyword evidence="6" id="KW-0418">Kinase</keyword>
<accession>A0ABX5M7T3</accession>
<keyword evidence="4" id="KW-0175">Coiled coil</keyword>
<dbReference type="InterPro" id="IPR000014">
    <property type="entry name" value="PAS"/>
</dbReference>
<dbReference type="SMART" id="SM00387">
    <property type="entry name" value="HATPase_c"/>
    <property type="match status" value="1"/>
</dbReference>
<dbReference type="Pfam" id="PF13188">
    <property type="entry name" value="PAS_8"/>
    <property type="match status" value="1"/>
</dbReference>
<evidence type="ECO:0000256" key="3">
    <source>
        <dbReference type="ARBA" id="ARBA00022553"/>
    </source>
</evidence>
<dbReference type="CDD" id="cd00082">
    <property type="entry name" value="HisKA"/>
    <property type="match status" value="1"/>
</dbReference>
<proteinExistence type="predicted"/>
<dbReference type="InterPro" id="IPR003661">
    <property type="entry name" value="HisK_dim/P_dom"/>
</dbReference>
<dbReference type="PROSITE" id="PS50109">
    <property type="entry name" value="HIS_KIN"/>
    <property type="match status" value="1"/>
</dbReference>
<dbReference type="PANTHER" id="PTHR43065">
    <property type="entry name" value="SENSOR HISTIDINE KINASE"/>
    <property type="match status" value="1"/>
</dbReference>
<evidence type="ECO:0000256" key="1">
    <source>
        <dbReference type="ARBA" id="ARBA00000085"/>
    </source>
</evidence>
<evidence type="ECO:0000313" key="7">
    <source>
        <dbReference type="Proteomes" id="UP000247780"/>
    </source>
</evidence>
<feature type="coiled-coil region" evidence="4">
    <location>
        <begin position="27"/>
        <end position="68"/>
    </location>
</feature>
<dbReference type="PANTHER" id="PTHR43065:SF29">
    <property type="entry name" value="SENSOR PROTEIN KINASE FLES"/>
    <property type="match status" value="1"/>
</dbReference>
<dbReference type="Proteomes" id="UP000247780">
    <property type="component" value="Unassembled WGS sequence"/>
</dbReference>
<dbReference type="PRINTS" id="PR00344">
    <property type="entry name" value="BCTRLSENSOR"/>
</dbReference>
<evidence type="ECO:0000259" key="5">
    <source>
        <dbReference type="PROSITE" id="PS50109"/>
    </source>
</evidence>
<keyword evidence="3" id="KW-0597">Phosphoprotein</keyword>
<dbReference type="Gene3D" id="3.30.565.10">
    <property type="entry name" value="Histidine kinase-like ATPase, C-terminal domain"/>
    <property type="match status" value="1"/>
</dbReference>
<name>A0ABX5M7T3_9PROT</name>
<organism evidence="6 7">
    <name type="scientific">Nitrosomonas eutropha</name>
    <dbReference type="NCBI Taxonomy" id="916"/>
    <lineage>
        <taxon>Bacteria</taxon>
        <taxon>Pseudomonadati</taxon>
        <taxon>Pseudomonadota</taxon>
        <taxon>Betaproteobacteria</taxon>
        <taxon>Nitrosomonadales</taxon>
        <taxon>Nitrosomonadaceae</taxon>
        <taxon>Nitrosomonas</taxon>
    </lineage>
</organism>
<sequence>MKTEVTATSLANHEQLRQAFTVFSQASSQLSGIYRELQQQVSRLTEELALANGELQRELAAKEALSQQLGQLLTALPGGVVVLDHQDRISRVNPAAIRFLGEPLLGITWQRIEQERLQPTALAGEWLAVKTATAAPDLCRIFIENSLSETTRESILLLHDITEAHALREQNRRNQRLAAMGEVAAGLAHQLRTPLSTALLYAGHLSAETLDAQERSSFAAKTIERLHHLEHLIRNMLQFVKGESVPAGKVKLSVLLRKLQQVMAPQMQQRQLRFVVEDNSMGSSLNVNRDALSNAVMNLLDNAVQIAPAGSLITLICETTMNEARLIISDEGPGIDPVLHERVFEPFFTTRIEGTGLGLAIVHNLIQSMQGEIRIDSTPGIGTRFTICLPRAAKARTNKFVPAGEMATTKNEDR</sequence>
<keyword evidence="7" id="KW-1185">Reference proteome</keyword>
<comment type="catalytic activity">
    <reaction evidence="1">
        <text>ATP + protein L-histidine = ADP + protein N-phospho-L-histidine.</text>
        <dbReference type="EC" id="2.7.13.3"/>
    </reaction>
</comment>
<dbReference type="GO" id="GO:0016301">
    <property type="term" value="F:kinase activity"/>
    <property type="evidence" value="ECO:0007669"/>
    <property type="project" value="UniProtKB-KW"/>
</dbReference>
<dbReference type="InterPro" id="IPR005467">
    <property type="entry name" value="His_kinase_dom"/>
</dbReference>
<reference evidence="6 7" key="1">
    <citation type="submission" date="2018-04" db="EMBL/GenBank/DDBJ databases">
        <title>Active sludge and wastewater microbial communities from Klosterneuburg, Austria.</title>
        <authorList>
            <person name="Wagner M."/>
        </authorList>
    </citation>
    <scope>NUCLEOTIDE SEQUENCE [LARGE SCALE GENOMIC DNA]</scope>
    <source>
        <strain evidence="6 7">Nm 57</strain>
    </source>
</reference>
<keyword evidence="6" id="KW-0808">Transferase</keyword>
<dbReference type="RefSeq" id="WP_011633841.1">
    <property type="nucleotide sequence ID" value="NZ_FNYF01000033.1"/>
</dbReference>
<dbReference type="SUPFAM" id="SSF47384">
    <property type="entry name" value="Homodimeric domain of signal transducing histidine kinase"/>
    <property type="match status" value="1"/>
</dbReference>
<feature type="domain" description="Histidine kinase" evidence="5">
    <location>
        <begin position="186"/>
        <end position="393"/>
    </location>
</feature>
<dbReference type="EMBL" id="QICQ01000009">
    <property type="protein sequence ID" value="PXV82250.1"/>
    <property type="molecule type" value="Genomic_DNA"/>
</dbReference>
<dbReference type="CDD" id="cd00130">
    <property type="entry name" value="PAS"/>
    <property type="match status" value="1"/>
</dbReference>
<protein>
    <recommendedName>
        <fullName evidence="2">histidine kinase</fullName>
        <ecNumber evidence="2">2.7.13.3</ecNumber>
    </recommendedName>
</protein>
<dbReference type="EC" id="2.7.13.3" evidence="2"/>
<dbReference type="InterPro" id="IPR003594">
    <property type="entry name" value="HATPase_dom"/>
</dbReference>
<dbReference type="Pfam" id="PF02518">
    <property type="entry name" value="HATPase_c"/>
    <property type="match status" value="1"/>
</dbReference>
<dbReference type="SUPFAM" id="SSF55785">
    <property type="entry name" value="PYP-like sensor domain (PAS domain)"/>
    <property type="match status" value="1"/>
</dbReference>
<evidence type="ECO:0000313" key="6">
    <source>
        <dbReference type="EMBL" id="PXV82250.1"/>
    </source>
</evidence>
<dbReference type="Gene3D" id="1.10.287.130">
    <property type="match status" value="1"/>
</dbReference>
<evidence type="ECO:0000256" key="4">
    <source>
        <dbReference type="SAM" id="Coils"/>
    </source>
</evidence>
<dbReference type="CDD" id="cd00075">
    <property type="entry name" value="HATPase"/>
    <property type="match status" value="1"/>
</dbReference>
<dbReference type="InterPro" id="IPR036890">
    <property type="entry name" value="HATPase_C_sf"/>
</dbReference>
<gene>
    <name evidence="6" type="ORF">C8R14_10972</name>
</gene>
<dbReference type="InterPro" id="IPR004358">
    <property type="entry name" value="Sig_transdc_His_kin-like_C"/>
</dbReference>
<dbReference type="SMART" id="SM00091">
    <property type="entry name" value="PAS"/>
    <property type="match status" value="1"/>
</dbReference>
<dbReference type="Pfam" id="PF00512">
    <property type="entry name" value="HisKA"/>
    <property type="match status" value="1"/>
</dbReference>